<proteinExistence type="predicted"/>
<keyword evidence="2" id="KW-1185">Reference proteome</keyword>
<sequence length="111" mass="12218">MSNVRKIPVADPEQVELEVEVCGKGRGYYLKIPKKHLPGSQVSAAVVEIEDVPMTLHRAVSTQFTFPKFLVDLLSLSEDDTVTVRVLGVLKKQRLEKKIGQNTGEGEADGN</sequence>
<comment type="caution">
    <text evidence="1">The sequence shown here is derived from an EMBL/GenBank/DDBJ whole genome shotgun (WGS) entry which is preliminary data.</text>
</comment>
<dbReference type="EMBL" id="JABUQZ010000001">
    <property type="protein sequence ID" value="NUC74749.1"/>
    <property type="molecule type" value="Genomic_DNA"/>
</dbReference>
<dbReference type="Proteomes" id="UP001016761">
    <property type="component" value="Unassembled WGS sequence"/>
</dbReference>
<gene>
    <name evidence="1" type="ORF">HTZ84_21030</name>
</gene>
<name>A0ABX2LHX8_9EURY</name>
<protein>
    <submittedName>
        <fullName evidence="1">Uncharacterized protein</fullName>
    </submittedName>
</protein>
<accession>A0ABX2LHX8</accession>
<evidence type="ECO:0000313" key="1">
    <source>
        <dbReference type="EMBL" id="NUC74749.1"/>
    </source>
</evidence>
<evidence type="ECO:0000313" key="2">
    <source>
        <dbReference type="Proteomes" id="UP001016761"/>
    </source>
</evidence>
<dbReference type="RefSeq" id="WP_174682460.1">
    <property type="nucleotide sequence ID" value="NZ_JABUQZ010000001.1"/>
</dbReference>
<organism evidence="1 2">
    <name type="scientific">Haloterrigena gelatinilytica</name>
    <dbReference type="NCBI Taxonomy" id="2741724"/>
    <lineage>
        <taxon>Archaea</taxon>
        <taxon>Methanobacteriati</taxon>
        <taxon>Methanobacteriota</taxon>
        <taxon>Stenosarchaea group</taxon>
        <taxon>Halobacteria</taxon>
        <taxon>Halobacteriales</taxon>
        <taxon>Natrialbaceae</taxon>
        <taxon>Haloterrigena</taxon>
    </lineage>
</organism>
<reference evidence="1 2" key="1">
    <citation type="submission" date="2020-06" db="EMBL/GenBank/DDBJ databases">
        <title>Haloterrigena sp. nov., an extremely halophilic archaeon isolated from a saline sediment.</title>
        <authorList>
            <person name="Liu B.-B."/>
        </authorList>
    </citation>
    <scope>NUCLEOTIDE SEQUENCE [LARGE SCALE GENOMIC DNA]</scope>
    <source>
        <strain evidence="1 2">SYSU A558-1</strain>
    </source>
</reference>